<proteinExistence type="predicted"/>
<name>A0A2S9YCT7_9BACT</name>
<dbReference type="GO" id="GO:0018169">
    <property type="term" value="F:ribosomal S6-glutamic acid ligase activity"/>
    <property type="evidence" value="ECO:0007669"/>
    <property type="project" value="TreeGrafter"/>
</dbReference>
<accession>A0A2S9YCT7</accession>
<reference evidence="2 3" key="1">
    <citation type="submission" date="2018-03" db="EMBL/GenBank/DDBJ databases">
        <title>Draft Genome Sequences of the Obligatory Marine Myxobacteria Enhygromyxa salina SWB005.</title>
        <authorList>
            <person name="Poehlein A."/>
            <person name="Moghaddam J.A."/>
            <person name="Harms H."/>
            <person name="Alanjari M."/>
            <person name="Koenig G.M."/>
            <person name="Daniel R."/>
            <person name="Schaeberle T.F."/>
        </authorList>
    </citation>
    <scope>NUCLEOTIDE SEQUENCE [LARGE SCALE GENOMIC DNA]</scope>
    <source>
        <strain evidence="2 3">SWB005</strain>
    </source>
</reference>
<evidence type="ECO:0000313" key="3">
    <source>
        <dbReference type="Proteomes" id="UP000237968"/>
    </source>
</evidence>
<dbReference type="AlphaFoldDB" id="A0A2S9YCT7"/>
<dbReference type="PANTHER" id="PTHR21621:SF0">
    <property type="entry name" value="BETA-CITRYLGLUTAMATE SYNTHASE B-RELATED"/>
    <property type="match status" value="1"/>
</dbReference>
<dbReference type="GO" id="GO:0005737">
    <property type="term" value="C:cytoplasm"/>
    <property type="evidence" value="ECO:0007669"/>
    <property type="project" value="TreeGrafter"/>
</dbReference>
<comment type="caution">
    <text evidence="2">The sequence shown here is derived from an EMBL/GenBank/DDBJ whole genome shotgun (WGS) entry which is preliminary data.</text>
</comment>
<gene>
    <name evidence="2" type="ORF">ENSA5_18570</name>
</gene>
<evidence type="ECO:0000259" key="1">
    <source>
        <dbReference type="Pfam" id="PF21068"/>
    </source>
</evidence>
<dbReference type="Gene3D" id="3.30.470.20">
    <property type="entry name" value="ATP-grasp fold, B domain"/>
    <property type="match status" value="1"/>
</dbReference>
<protein>
    <recommendedName>
        <fullName evidence="1">MvdD-like pre-ATP grasp domain-containing protein</fullName>
    </recommendedName>
</protein>
<dbReference type="OrthoDB" id="583309at2"/>
<dbReference type="InterPro" id="IPR048936">
    <property type="entry name" value="MvdD-like_ATPgrasp"/>
</dbReference>
<dbReference type="GO" id="GO:0009432">
    <property type="term" value="P:SOS response"/>
    <property type="evidence" value="ECO:0007669"/>
    <property type="project" value="TreeGrafter"/>
</dbReference>
<sequence>MKVLIPTQSHDVHAKAVASALATKGHEAVLWYASDLPTQQTLSLSYKGSSEAQLELQGVDINHHGAFDVVWLRRPASPVLPSTMHPGDHTFAVQEWRSVLEGVWDTLSRTGFWINPRSAARRAESKPAQLAAARRVGLDVPPTLLSNDPQRIRSFIRANEPTQTIYKPFATSQWDLGDGAAAYLFTAVVDEDALPSDEILRLTPGIFQPRLAKDHELRVTFMGDHVFVAKIGSQAVDGAEVDWRIKTRSVATEVGVLPAGVEAACRALMRTFGLVFACFDFIVTPENNHVFLEVNQMGQFLWLEELAPEMPLLDAFCELLIQGRPDFQWRAPRPNEGLRFKDFCDEAVHTAIDERHVDRPHVFLLPDEPRGDAAA</sequence>
<dbReference type="Proteomes" id="UP000237968">
    <property type="component" value="Unassembled WGS sequence"/>
</dbReference>
<feature type="domain" description="MvdD-like pre-ATP grasp" evidence="1">
    <location>
        <begin position="2"/>
        <end position="119"/>
    </location>
</feature>
<dbReference type="Pfam" id="PF21068">
    <property type="entry name" value="ATPgraspMvdD"/>
    <property type="match status" value="1"/>
</dbReference>
<dbReference type="PANTHER" id="PTHR21621">
    <property type="entry name" value="RIBOSOMAL PROTEIN S6 MODIFICATION PROTEIN"/>
    <property type="match status" value="1"/>
</dbReference>
<dbReference type="SUPFAM" id="SSF56059">
    <property type="entry name" value="Glutathione synthetase ATP-binding domain-like"/>
    <property type="match status" value="1"/>
</dbReference>
<organism evidence="2 3">
    <name type="scientific">Enhygromyxa salina</name>
    <dbReference type="NCBI Taxonomy" id="215803"/>
    <lineage>
        <taxon>Bacteria</taxon>
        <taxon>Pseudomonadati</taxon>
        <taxon>Myxococcota</taxon>
        <taxon>Polyangia</taxon>
        <taxon>Nannocystales</taxon>
        <taxon>Nannocystaceae</taxon>
        <taxon>Enhygromyxa</taxon>
    </lineage>
</organism>
<dbReference type="RefSeq" id="WP_106391303.1">
    <property type="nucleotide sequence ID" value="NZ_PVNK01000108.1"/>
</dbReference>
<evidence type="ECO:0000313" key="2">
    <source>
        <dbReference type="EMBL" id="PRQ02919.1"/>
    </source>
</evidence>
<keyword evidence="3" id="KW-1185">Reference proteome</keyword>
<dbReference type="EMBL" id="PVNK01000108">
    <property type="protein sequence ID" value="PRQ02919.1"/>
    <property type="molecule type" value="Genomic_DNA"/>
</dbReference>